<accession>A0AA42MVL9</accession>
<name>A0AA42MVL9_ACIJO</name>
<dbReference type="Proteomes" id="UP001159915">
    <property type="component" value="Unassembled WGS sequence"/>
</dbReference>
<sequence length="296" mass="34314">MQEVIHVDHFYRLKNNISSLETKPQLLLILLLTGHTRFSLDGVKFYKQYENYAVIPTISSPINDFVVPIQTLSASKTLDLLCISYGLDINHRHLVNRLNFKNIAFYSDLLLEFTHYFYMTNKGSHSSAFIFLYRIFERFAYAIPLLYTKLADQYFGTFNDLKNLLTGGADKELTLFKKLITTTNFLEVYTTSTSFGISFANTSKSTKFFKIIEKHCPSNIESKNPIDKTVSFKLEEMPNVLVNIRNRFFHYKFGEGQSNITIKDIANTDDFFKVFNKAICSYLSVIKLNICYKDIK</sequence>
<evidence type="ECO:0000313" key="2">
    <source>
        <dbReference type="Proteomes" id="UP001159915"/>
    </source>
</evidence>
<dbReference type="AlphaFoldDB" id="A0AA42MVL9"/>
<proteinExistence type="predicted"/>
<dbReference type="RefSeq" id="WP_279670931.1">
    <property type="nucleotide sequence ID" value="NZ_JAOCBE010000001.1"/>
</dbReference>
<evidence type="ECO:0000313" key="1">
    <source>
        <dbReference type="EMBL" id="MDH0970632.1"/>
    </source>
</evidence>
<reference evidence="1" key="1">
    <citation type="submission" date="2022-09" db="EMBL/GenBank/DDBJ databases">
        <title>Intensive care unit water sources are persistently colonized with multi-drug resistant bacteria and are the site of extensive horizontal gene transfer of antibiotic resistance genes.</title>
        <authorList>
            <person name="Diorio-Toth L."/>
        </authorList>
    </citation>
    <scope>NUCLEOTIDE SEQUENCE</scope>
    <source>
        <strain evidence="1">GD03920</strain>
    </source>
</reference>
<comment type="caution">
    <text evidence="1">The sequence shown here is derived from an EMBL/GenBank/DDBJ whole genome shotgun (WGS) entry which is preliminary data.</text>
</comment>
<gene>
    <name evidence="1" type="ORF">N5C10_15825</name>
</gene>
<dbReference type="EMBL" id="JAOCBE010000001">
    <property type="protein sequence ID" value="MDH0970632.1"/>
    <property type="molecule type" value="Genomic_DNA"/>
</dbReference>
<protein>
    <submittedName>
        <fullName evidence="1">Uncharacterized protein</fullName>
    </submittedName>
</protein>
<organism evidence="1 2">
    <name type="scientific">Acinetobacter johnsonii</name>
    <dbReference type="NCBI Taxonomy" id="40214"/>
    <lineage>
        <taxon>Bacteria</taxon>
        <taxon>Pseudomonadati</taxon>
        <taxon>Pseudomonadota</taxon>
        <taxon>Gammaproteobacteria</taxon>
        <taxon>Moraxellales</taxon>
        <taxon>Moraxellaceae</taxon>
        <taxon>Acinetobacter</taxon>
    </lineage>
</organism>